<dbReference type="Pfam" id="PF13365">
    <property type="entry name" value="Trypsin_2"/>
    <property type="match status" value="1"/>
</dbReference>
<dbReference type="SUPFAM" id="SSF47090">
    <property type="entry name" value="PGBD-like"/>
    <property type="match status" value="1"/>
</dbReference>
<feature type="domain" description="Peptidoglycan binding-like" evidence="2">
    <location>
        <begin position="148"/>
        <end position="202"/>
    </location>
</feature>
<dbReference type="InterPro" id="IPR036366">
    <property type="entry name" value="PGBDSf"/>
</dbReference>
<evidence type="ECO:0000256" key="1">
    <source>
        <dbReference type="SAM" id="SignalP"/>
    </source>
</evidence>
<accession>A0A2S5JIR3</accession>
<dbReference type="AlphaFoldDB" id="A0A2S5JIR3"/>
<dbReference type="EMBL" id="PRDS01000003">
    <property type="protein sequence ID" value="PPB81135.1"/>
    <property type="molecule type" value="Genomic_DNA"/>
</dbReference>
<name>A0A2S5JIR3_9RHOB</name>
<dbReference type="InterPro" id="IPR036365">
    <property type="entry name" value="PGBD-like_sf"/>
</dbReference>
<sequence>MRISGVLARTIQVLVLVMSAGAAMAQQTWIQVEARATLAQAELRARDYAADFPDVAGFAMTTGWYAIALGPDTPEGARRRMQALKREGLIPSDSYVTEGRRYTARFWPRDGAVGTALAPQAAPASPTLEPADQTPAEARAAEALLLPEERRAVQEALRWEAHYKGMIDGAFGPGTRAAMRDWQIAHGYEPTGILTTAQRERLLSDWRADRAALNLQSVSEASAGVEITLPLGLVEFDRVEPPFVHYKPRNGSGMRALLISMPGSQTTLSALYDVMQSLSLIPTQGERRLRARNFTIDGANDSRAAHVEAYLAGNTIKGFALIWPREQDRNAQRALEEMQASFRPLDGAVLPEPATQLAPSGDMLAGLRVRRPIGAVSGFFVSRDGVVATALEPISACGRVTIGDGIDTRIVHRDEEAGLALLHPLDPIAPRAIARLGNAAEGAEIVVAGFAYGDALDQATIALGRVARMSGLGGEPELDQLDLATRPQEAGAPVIDMAGGVIGMVLPQRGDRILPGNVTLSLDGAAILRVLSDAGIPTETAARQVATMEPEDLAALGRDLAVLVSCWD</sequence>
<organism evidence="3 4">
    <name type="scientific">Albidovulum inexpectatum</name>
    <dbReference type="NCBI Taxonomy" id="196587"/>
    <lineage>
        <taxon>Bacteria</taxon>
        <taxon>Pseudomonadati</taxon>
        <taxon>Pseudomonadota</taxon>
        <taxon>Alphaproteobacteria</taxon>
        <taxon>Rhodobacterales</taxon>
        <taxon>Paracoccaceae</taxon>
        <taxon>Albidovulum</taxon>
    </lineage>
</organism>
<evidence type="ECO:0000313" key="4">
    <source>
        <dbReference type="Proteomes" id="UP000239736"/>
    </source>
</evidence>
<gene>
    <name evidence="3" type="ORF">LV82_01177</name>
</gene>
<dbReference type="InterPro" id="IPR009003">
    <property type="entry name" value="Peptidase_S1_PA"/>
</dbReference>
<keyword evidence="4" id="KW-1185">Reference proteome</keyword>
<feature type="chain" id="PRO_5015777118" evidence="1">
    <location>
        <begin position="26"/>
        <end position="568"/>
    </location>
</feature>
<dbReference type="Gene3D" id="2.40.10.120">
    <property type="match status" value="1"/>
</dbReference>
<dbReference type="Gene3D" id="1.10.101.10">
    <property type="entry name" value="PGBD-like superfamily/PGBD"/>
    <property type="match status" value="1"/>
</dbReference>
<dbReference type="Pfam" id="PF01471">
    <property type="entry name" value="PG_binding_1"/>
    <property type="match status" value="1"/>
</dbReference>
<proteinExistence type="predicted"/>
<evidence type="ECO:0000259" key="2">
    <source>
        <dbReference type="Pfam" id="PF01471"/>
    </source>
</evidence>
<protein>
    <submittedName>
        <fullName evidence="3">Trypsin-like peptidase</fullName>
    </submittedName>
</protein>
<dbReference type="InterPro" id="IPR002477">
    <property type="entry name" value="Peptidoglycan-bd-like"/>
</dbReference>
<dbReference type="Proteomes" id="UP000239736">
    <property type="component" value="Unassembled WGS sequence"/>
</dbReference>
<evidence type="ECO:0000313" key="3">
    <source>
        <dbReference type="EMBL" id="PPB81135.1"/>
    </source>
</evidence>
<keyword evidence="1" id="KW-0732">Signal</keyword>
<reference evidence="3 4" key="1">
    <citation type="submission" date="2018-01" db="EMBL/GenBank/DDBJ databases">
        <title>Genomic Encyclopedia of Archaeal and Bacterial Type Strains, Phase II (KMG-II): from individual species to whole genera.</title>
        <authorList>
            <person name="Goeker M."/>
        </authorList>
    </citation>
    <scope>NUCLEOTIDE SEQUENCE [LARGE SCALE GENOMIC DNA]</scope>
    <source>
        <strain evidence="3 4">DSM 12048</strain>
    </source>
</reference>
<comment type="caution">
    <text evidence="3">The sequence shown here is derived from an EMBL/GenBank/DDBJ whole genome shotgun (WGS) entry which is preliminary data.</text>
</comment>
<feature type="signal peptide" evidence="1">
    <location>
        <begin position="1"/>
        <end position="25"/>
    </location>
</feature>
<dbReference type="SUPFAM" id="SSF50494">
    <property type="entry name" value="Trypsin-like serine proteases"/>
    <property type="match status" value="1"/>
</dbReference>